<accession>A0A9N9NXH3</accession>
<gene>
    <name evidence="1" type="ORF">CPELLU_LOCUS15582</name>
</gene>
<dbReference type="Proteomes" id="UP000789759">
    <property type="component" value="Unassembled WGS sequence"/>
</dbReference>
<sequence length="302" mass="34499">MLKTKAFSIYEKLKNSGIEFPTTFEASNGWTISEESESADKAAIESLYFCLGPNKTLASKSDTAKGYKKDKSCLTILLCYNASGTQKFKLFVIGKSAYPKLHIQVLIANIKLEFLPSNTTSIDEIESGKSIEPINIKEAIYMISDAWKQVLLSTIVHYWKKTKIFPLEINLTTDTSNNNDINELEQLLEELEMSYDYIKLSAEEYVEVDKHLQIIDIPTEESIVQNILKEQGLINDEDSNNEADNEEEEKIIDDLVLYNKEKKALVVAKKYLKQSQFATKNNIYLLQQIIKKAESFYQSKLK</sequence>
<comment type="caution">
    <text evidence="1">The sequence shown here is derived from an EMBL/GenBank/DDBJ whole genome shotgun (WGS) entry which is preliminary data.</text>
</comment>
<name>A0A9N9NXH3_9GLOM</name>
<reference evidence="1" key="1">
    <citation type="submission" date="2021-06" db="EMBL/GenBank/DDBJ databases">
        <authorList>
            <person name="Kallberg Y."/>
            <person name="Tangrot J."/>
            <person name="Rosling A."/>
        </authorList>
    </citation>
    <scope>NUCLEOTIDE SEQUENCE</scope>
    <source>
        <strain evidence="1">FL966</strain>
    </source>
</reference>
<evidence type="ECO:0000313" key="2">
    <source>
        <dbReference type="Proteomes" id="UP000789759"/>
    </source>
</evidence>
<dbReference type="EMBL" id="CAJVQA010020820">
    <property type="protein sequence ID" value="CAG8765750.1"/>
    <property type="molecule type" value="Genomic_DNA"/>
</dbReference>
<dbReference type="AlphaFoldDB" id="A0A9N9NXH3"/>
<keyword evidence="2" id="KW-1185">Reference proteome</keyword>
<proteinExistence type="predicted"/>
<protein>
    <submittedName>
        <fullName evidence="1">369_t:CDS:1</fullName>
    </submittedName>
</protein>
<evidence type="ECO:0000313" key="1">
    <source>
        <dbReference type="EMBL" id="CAG8765750.1"/>
    </source>
</evidence>
<organism evidence="1 2">
    <name type="scientific">Cetraspora pellucida</name>
    <dbReference type="NCBI Taxonomy" id="1433469"/>
    <lineage>
        <taxon>Eukaryota</taxon>
        <taxon>Fungi</taxon>
        <taxon>Fungi incertae sedis</taxon>
        <taxon>Mucoromycota</taxon>
        <taxon>Glomeromycotina</taxon>
        <taxon>Glomeromycetes</taxon>
        <taxon>Diversisporales</taxon>
        <taxon>Gigasporaceae</taxon>
        <taxon>Cetraspora</taxon>
    </lineage>
</organism>
<dbReference type="OrthoDB" id="2443471at2759"/>